<gene>
    <name evidence="1" type="ORF">BT96DRAFT_1005180</name>
</gene>
<organism evidence="1 2">
    <name type="scientific">Gymnopus androsaceus JB14</name>
    <dbReference type="NCBI Taxonomy" id="1447944"/>
    <lineage>
        <taxon>Eukaryota</taxon>
        <taxon>Fungi</taxon>
        <taxon>Dikarya</taxon>
        <taxon>Basidiomycota</taxon>
        <taxon>Agaricomycotina</taxon>
        <taxon>Agaricomycetes</taxon>
        <taxon>Agaricomycetidae</taxon>
        <taxon>Agaricales</taxon>
        <taxon>Marasmiineae</taxon>
        <taxon>Omphalotaceae</taxon>
        <taxon>Gymnopus</taxon>
    </lineage>
</organism>
<sequence length="236" mass="27580">MSVIRSAVARNCSTKTLPYNRKNTKHGLESKEASVVGMKTTRSTYQPLTRLPLSFIPTPKAEYDDLWPENPFCYNDLVDDTLLPSWSYVGDLTVDNLIATEDYYNFLLPLARHRNPEVTKWVLVRMDAELEALARLPDADFPAFEADHPPSRKELNRWLLKHDKYGLHTIHQNTIALLRSTIDDMLEYEIPRHEELFGDRLRITNMERCMSEDVRRRQQAHLLERTREAKENNLVD</sequence>
<dbReference type="EMBL" id="ML769804">
    <property type="protein sequence ID" value="KAE9387388.1"/>
    <property type="molecule type" value="Genomic_DNA"/>
</dbReference>
<name>A0A6A4GP58_9AGAR</name>
<evidence type="ECO:0000313" key="1">
    <source>
        <dbReference type="EMBL" id="KAE9387388.1"/>
    </source>
</evidence>
<proteinExistence type="predicted"/>
<reference evidence="1" key="1">
    <citation type="journal article" date="2019" name="Environ. Microbiol.">
        <title>Fungal ecological strategies reflected in gene transcription - a case study of two litter decomposers.</title>
        <authorList>
            <person name="Barbi F."/>
            <person name="Kohler A."/>
            <person name="Barry K."/>
            <person name="Baskaran P."/>
            <person name="Daum C."/>
            <person name="Fauchery L."/>
            <person name="Ihrmark K."/>
            <person name="Kuo A."/>
            <person name="LaButti K."/>
            <person name="Lipzen A."/>
            <person name="Morin E."/>
            <person name="Grigoriev I.V."/>
            <person name="Henrissat B."/>
            <person name="Lindahl B."/>
            <person name="Martin F."/>
        </authorList>
    </citation>
    <scope>NUCLEOTIDE SEQUENCE</scope>
    <source>
        <strain evidence="1">JB14</strain>
    </source>
</reference>
<dbReference type="Proteomes" id="UP000799118">
    <property type="component" value="Unassembled WGS sequence"/>
</dbReference>
<dbReference type="AlphaFoldDB" id="A0A6A4GP58"/>
<accession>A0A6A4GP58</accession>
<keyword evidence="2" id="KW-1185">Reference proteome</keyword>
<protein>
    <submittedName>
        <fullName evidence="1">Uncharacterized protein</fullName>
    </submittedName>
</protein>
<evidence type="ECO:0000313" key="2">
    <source>
        <dbReference type="Proteomes" id="UP000799118"/>
    </source>
</evidence>